<reference evidence="1 2" key="1">
    <citation type="submission" date="2021-03" db="EMBL/GenBank/DDBJ databases">
        <title>Novel species identification of genus Shewanella.</title>
        <authorList>
            <person name="Liu G."/>
            <person name="Zhang Q."/>
        </authorList>
    </citation>
    <scope>NUCLEOTIDE SEQUENCE [LARGE SCALE GENOMIC DNA]</scope>
    <source>
        <strain evidence="1 2">FJAT-51800</strain>
    </source>
</reference>
<accession>A0ABX7QMX5</accession>
<evidence type="ECO:0000313" key="2">
    <source>
        <dbReference type="Proteomes" id="UP000662770"/>
    </source>
</evidence>
<sequence>MFKDLKQQYKNAKVLIRKLRAGDFTFEGFYEYEWSEKFTCYTATDGTTELWVANGISFFGVRDKPWELGNFRYWVWFAGRVNHQRRTLEKVKRRRPSELK</sequence>
<evidence type="ECO:0000313" key="1">
    <source>
        <dbReference type="EMBL" id="QSX32614.1"/>
    </source>
</evidence>
<keyword evidence="2" id="KW-1185">Reference proteome</keyword>
<dbReference type="EMBL" id="CP071503">
    <property type="protein sequence ID" value="QSX32614.1"/>
    <property type="molecule type" value="Genomic_DNA"/>
</dbReference>
<proteinExistence type="predicted"/>
<gene>
    <name evidence="1" type="ORF">JYB87_12730</name>
</gene>
<evidence type="ECO:0008006" key="3">
    <source>
        <dbReference type="Google" id="ProtNLM"/>
    </source>
</evidence>
<organism evidence="1 2">
    <name type="scientific">Shewanella avicenniae</name>
    <dbReference type="NCBI Taxonomy" id="2814294"/>
    <lineage>
        <taxon>Bacteria</taxon>
        <taxon>Pseudomonadati</taxon>
        <taxon>Pseudomonadota</taxon>
        <taxon>Gammaproteobacteria</taxon>
        <taxon>Alteromonadales</taxon>
        <taxon>Shewanellaceae</taxon>
        <taxon>Shewanella</taxon>
    </lineage>
</organism>
<dbReference type="RefSeq" id="WP_207353855.1">
    <property type="nucleotide sequence ID" value="NZ_CP071503.1"/>
</dbReference>
<dbReference type="Proteomes" id="UP000662770">
    <property type="component" value="Chromosome"/>
</dbReference>
<protein>
    <recommendedName>
        <fullName evidence="3">DUF5348 domain-containing protein</fullName>
    </recommendedName>
</protein>
<name>A0ABX7QMX5_9GAMM</name>